<evidence type="ECO:0000256" key="7">
    <source>
        <dbReference type="SAM" id="Phobius"/>
    </source>
</evidence>
<keyword evidence="5 7" id="KW-1133">Transmembrane helix</keyword>
<evidence type="ECO:0000256" key="6">
    <source>
        <dbReference type="ARBA" id="ARBA00023136"/>
    </source>
</evidence>
<evidence type="ECO:0000256" key="2">
    <source>
        <dbReference type="ARBA" id="ARBA00007400"/>
    </source>
</evidence>
<evidence type="ECO:0000256" key="3">
    <source>
        <dbReference type="ARBA" id="ARBA00022475"/>
    </source>
</evidence>
<feature type="transmembrane region" description="Helical" evidence="7">
    <location>
        <begin position="102"/>
        <end position="120"/>
    </location>
</feature>
<feature type="transmembrane region" description="Helical" evidence="7">
    <location>
        <begin position="259"/>
        <end position="277"/>
    </location>
</feature>
<dbReference type="GO" id="GO:0016413">
    <property type="term" value="F:O-acetyltransferase activity"/>
    <property type="evidence" value="ECO:0007669"/>
    <property type="project" value="TreeGrafter"/>
</dbReference>
<comment type="similarity">
    <text evidence="2">Belongs to the acyltransferase 3 family.</text>
</comment>
<comment type="caution">
    <text evidence="9">The sequence shown here is derived from an EMBL/GenBank/DDBJ whole genome shotgun (WGS) entry which is preliminary data.</text>
</comment>
<evidence type="ECO:0000256" key="5">
    <source>
        <dbReference type="ARBA" id="ARBA00022989"/>
    </source>
</evidence>
<reference evidence="9" key="2">
    <citation type="submission" date="2020-09" db="EMBL/GenBank/DDBJ databases">
        <authorList>
            <person name="Sun Q."/>
            <person name="Zhou Y."/>
        </authorList>
    </citation>
    <scope>NUCLEOTIDE SEQUENCE</scope>
    <source>
        <strain evidence="9">CGMCC 1.12785</strain>
    </source>
</reference>
<feature type="transmembrane region" description="Helical" evidence="7">
    <location>
        <begin position="140"/>
        <end position="158"/>
    </location>
</feature>
<feature type="transmembrane region" description="Helical" evidence="7">
    <location>
        <begin position="317"/>
        <end position="343"/>
    </location>
</feature>
<dbReference type="EMBL" id="BMFY01000011">
    <property type="protein sequence ID" value="GGA20768.1"/>
    <property type="molecule type" value="Genomic_DNA"/>
</dbReference>
<evidence type="ECO:0000256" key="1">
    <source>
        <dbReference type="ARBA" id="ARBA00004651"/>
    </source>
</evidence>
<organism evidence="9 10">
    <name type="scientific">Sediminivirga luteola</name>
    <dbReference type="NCBI Taxonomy" id="1774748"/>
    <lineage>
        <taxon>Bacteria</taxon>
        <taxon>Bacillati</taxon>
        <taxon>Actinomycetota</taxon>
        <taxon>Actinomycetes</taxon>
        <taxon>Micrococcales</taxon>
        <taxon>Brevibacteriaceae</taxon>
        <taxon>Sediminivirga</taxon>
    </lineage>
</organism>
<dbReference type="PANTHER" id="PTHR40074">
    <property type="entry name" value="O-ACETYLTRANSFERASE WECH"/>
    <property type="match status" value="1"/>
</dbReference>
<gene>
    <name evidence="9" type="ORF">GCM10011333_24830</name>
</gene>
<feature type="domain" description="Acyltransferase 3" evidence="8">
    <location>
        <begin position="22"/>
        <end position="340"/>
    </location>
</feature>
<dbReference type="AlphaFoldDB" id="A0A8J2TZL4"/>
<evidence type="ECO:0000313" key="10">
    <source>
        <dbReference type="Proteomes" id="UP000616114"/>
    </source>
</evidence>
<dbReference type="Pfam" id="PF01757">
    <property type="entry name" value="Acyl_transf_3"/>
    <property type="match status" value="1"/>
</dbReference>
<name>A0A8J2TZL4_9MICO</name>
<dbReference type="GO" id="GO:0009246">
    <property type="term" value="P:enterobacterial common antigen biosynthetic process"/>
    <property type="evidence" value="ECO:0007669"/>
    <property type="project" value="TreeGrafter"/>
</dbReference>
<reference evidence="9" key="1">
    <citation type="journal article" date="2014" name="Int. J. Syst. Evol. Microbiol.">
        <title>Complete genome sequence of Corynebacterium casei LMG S-19264T (=DSM 44701T), isolated from a smear-ripened cheese.</title>
        <authorList>
            <consortium name="US DOE Joint Genome Institute (JGI-PGF)"/>
            <person name="Walter F."/>
            <person name="Albersmeier A."/>
            <person name="Kalinowski J."/>
            <person name="Ruckert C."/>
        </authorList>
    </citation>
    <scope>NUCLEOTIDE SEQUENCE</scope>
    <source>
        <strain evidence="9">CGMCC 1.12785</strain>
    </source>
</reference>
<dbReference type="Proteomes" id="UP000616114">
    <property type="component" value="Unassembled WGS sequence"/>
</dbReference>
<dbReference type="InterPro" id="IPR002656">
    <property type="entry name" value="Acyl_transf_3_dom"/>
</dbReference>
<keyword evidence="4 7" id="KW-0812">Transmembrane</keyword>
<comment type="subcellular location">
    <subcellularLocation>
        <location evidence="1">Cell membrane</location>
        <topology evidence="1">Multi-pass membrane protein</topology>
    </subcellularLocation>
</comment>
<feature type="transmembrane region" description="Helical" evidence="7">
    <location>
        <begin position="289"/>
        <end position="311"/>
    </location>
</feature>
<evidence type="ECO:0000259" key="8">
    <source>
        <dbReference type="Pfam" id="PF01757"/>
    </source>
</evidence>
<feature type="transmembrane region" description="Helical" evidence="7">
    <location>
        <begin position="228"/>
        <end position="247"/>
    </location>
</feature>
<keyword evidence="6 7" id="KW-0472">Membrane</keyword>
<dbReference type="PANTHER" id="PTHR40074:SF2">
    <property type="entry name" value="O-ACETYLTRANSFERASE WECH"/>
    <property type="match status" value="1"/>
</dbReference>
<keyword evidence="3" id="KW-1003">Cell membrane</keyword>
<dbReference type="GO" id="GO:0005886">
    <property type="term" value="C:plasma membrane"/>
    <property type="evidence" value="ECO:0007669"/>
    <property type="project" value="UniProtKB-SubCell"/>
</dbReference>
<evidence type="ECO:0000256" key="4">
    <source>
        <dbReference type="ARBA" id="ARBA00022692"/>
    </source>
</evidence>
<feature type="transmembrane region" description="Helical" evidence="7">
    <location>
        <begin position="199"/>
        <end position="216"/>
    </location>
</feature>
<evidence type="ECO:0000313" key="9">
    <source>
        <dbReference type="EMBL" id="GGA20768.1"/>
    </source>
</evidence>
<protein>
    <submittedName>
        <fullName evidence="9">Membrane protein</fullName>
    </submittedName>
</protein>
<feature type="transmembrane region" description="Helical" evidence="7">
    <location>
        <begin position="170"/>
        <end position="193"/>
    </location>
</feature>
<keyword evidence="10" id="KW-1185">Reference proteome</keyword>
<accession>A0A8J2TZL4</accession>
<sequence length="367" mass="41144">MLERMALLDRIENRNPRPTSTRWMDAARALAIVAVVAIHNISDTVETRFAEQGSAAWWLAVAIDSAARWAVPVFIMISGALALDPARGVQPREFLIKRFYRIGIPLIVWTGIYIWFRLYVLSGRENGWDPVVAVLRGAPFVQLYFLYVLAGLILLTPFMRLLPAFGSRRLQIGTATILIGIGVLDFLISFTVAVGEPNAATRFVPMMGYYVLGWVLRDVIVSGRRLLLVWAGFLGSVALTALWAGYGPGETPWKAIFDYLSPSVVLMSVCAYLLLHAHLRRRLPFLEWLYPLSFGVFLLHSLLVFGLRRWIGVPDTWLSVLGHGVGLTLLYTVICALITWAAIRIPLLRGAFGQARPLQRRRMKEGI</sequence>
<proteinExistence type="inferred from homology"/>